<evidence type="ECO:0008006" key="3">
    <source>
        <dbReference type="Google" id="ProtNLM"/>
    </source>
</evidence>
<sequence>MNAGGVDKACKSCDATANYQLPTTNTMTFRFRNFKVYQDAIIAYKFIILITKNFPRDFEHLKAQIRRAALSVILNIAEGSAKNSDKDFNRYLGNSLGSVNEVAACLEVAFQLNLISKEDYIKGNSMYELLANQLGGFSKKLKS</sequence>
<dbReference type="Proteomes" id="UP000177171">
    <property type="component" value="Unassembled WGS sequence"/>
</dbReference>
<organism evidence="1 2">
    <name type="scientific">Candidatus Sungbacteria bacterium RIFCSPLOWO2_12_FULL_41_11</name>
    <dbReference type="NCBI Taxonomy" id="1802286"/>
    <lineage>
        <taxon>Bacteria</taxon>
        <taxon>Candidatus Sungiibacteriota</taxon>
    </lineage>
</organism>
<name>A0A1G2LLT1_9BACT</name>
<dbReference type="PANTHER" id="PTHR38471">
    <property type="entry name" value="FOUR HELIX BUNDLE PROTEIN"/>
    <property type="match status" value="1"/>
</dbReference>
<reference evidence="1 2" key="1">
    <citation type="journal article" date="2016" name="Nat. Commun.">
        <title>Thousands of microbial genomes shed light on interconnected biogeochemical processes in an aquifer system.</title>
        <authorList>
            <person name="Anantharaman K."/>
            <person name="Brown C.T."/>
            <person name="Hug L.A."/>
            <person name="Sharon I."/>
            <person name="Castelle C.J."/>
            <person name="Probst A.J."/>
            <person name="Thomas B.C."/>
            <person name="Singh A."/>
            <person name="Wilkins M.J."/>
            <person name="Karaoz U."/>
            <person name="Brodie E.L."/>
            <person name="Williams K.H."/>
            <person name="Hubbard S.S."/>
            <person name="Banfield J.F."/>
        </authorList>
    </citation>
    <scope>NUCLEOTIDE SEQUENCE [LARGE SCALE GENOMIC DNA]</scope>
</reference>
<gene>
    <name evidence="1" type="ORF">A3G49_04740</name>
</gene>
<accession>A0A1G2LLT1</accession>
<dbReference type="InterPro" id="IPR012657">
    <property type="entry name" value="23S_rRNA-intervening_sequence"/>
</dbReference>
<protein>
    <recommendedName>
        <fullName evidence="3">Four helix bundle protein</fullName>
    </recommendedName>
</protein>
<dbReference type="InterPro" id="IPR036583">
    <property type="entry name" value="23S_rRNA_IVS_sf"/>
</dbReference>
<dbReference type="CDD" id="cd16377">
    <property type="entry name" value="23S_rRNA_IVP_like"/>
    <property type="match status" value="1"/>
</dbReference>
<dbReference type="PANTHER" id="PTHR38471:SF2">
    <property type="entry name" value="FOUR HELIX BUNDLE PROTEIN"/>
    <property type="match status" value="1"/>
</dbReference>
<proteinExistence type="predicted"/>
<evidence type="ECO:0000313" key="1">
    <source>
        <dbReference type="EMBL" id="OHA12587.1"/>
    </source>
</evidence>
<dbReference type="NCBIfam" id="TIGR02436">
    <property type="entry name" value="four helix bundle protein"/>
    <property type="match status" value="1"/>
</dbReference>
<comment type="caution">
    <text evidence="1">The sequence shown here is derived from an EMBL/GenBank/DDBJ whole genome shotgun (WGS) entry which is preliminary data.</text>
</comment>
<dbReference type="Pfam" id="PF05635">
    <property type="entry name" value="23S_rRNA_IVP"/>
    <property type="match status" value="1"/>
</dbReference>
<dbReference type="SUPFAM" id="SSF158446">
    <property type="entry name" value="IVS-encoded protein-like"/>
    <property type="match status" value="1"/>
</dbReference>
<dbReference type="EMBL" id="MHQY01000045">
    <property type="protein sequence ID" value="OHA12587.1"/>
    <property type="molecule type" value="Genomic_DNA"/>
</dbReference>
<dbReference type="AlphaFoldDB" id="A0A1G2LLT1"/>
<evidence type="ECO:0000313" key="2">
    <source>
        <dbReference type="Proteomes" id="UP000177171"/>
    </source>
</evidence>
<dbReference type="Gene3D" id="1.20.1440.60">
    <property type="entry name" value="23S rRNA-intervening sequence"/>
    <property type="match status" value="1"/>
</dbReference>